<dbReference type="InterPro" id="IPR058548">
    <property type="entry name" value="MlaB-like_STAS"/>
</dbReference>
<dbReference type="InterPro" id="IPR036513">
    <property type="entry name" value="STAS_dom_sf"/>
</dbReference>
<dbReference type="Proteomes" id="UP000199155">
    <property type="component" value="Unassembled WGS sequence"/>
</dbReference>
<dbReference type="EMBL" id="FNFF01000005">
    <property type="protein sequence ID" value="SDK21291.1"/>
    <property type="molecule type" value="Genomic_DNA"/>
</dbReference>
<dbReference type="InterPro" id="IPR002645">
    <property type="entry name" value="STAS_dom"/>
</dbReference>
<dbReference type="STRING" id="417292.SAMN05421806_105319"/>
<sequence>MSFCSLPDRAGLKVSGEICLPTFPVWERALERLVAEPLHPYHLDVAAVTFTDVAGVTALAVTAQRLDDGQRIVLHRPPRTMSRMLELFWPELVTIEVAAS</sequence>
<reference evidence="2 3" key="1">
    <citation type="submission" date="2016-10" db="EMBL/GenBank/DDBJ databases">
        <authorList>
            <person name="de Groot N.N."/>
        </authorList>
    </citation>
    <scope>NUCLEOTIDE SEQUENCE [LARGE SCALE GENOMIC DNA]</scope>
    <source>
        <strain evidence="2 3">CGMCC 4.5727</strain>
    </source>
</reference>
<evidence type="ECO:0000259" key="1">
    <source>
        <dbReference type="PROSITE" id="PS50801"/>
    </source>
</evidence>
<proteinExistence type="predicted"/>
<evidence type="ECO:0000313" key="2">
    <source>
        <dbReference type="EMBL" id="SDK21291.1"/>
    </source>
</evidence>
<dbReference type="CDD" id="cd07043">
    <property type="entry name" value="STAS_anti-anti-sigma_factors"/>
    <property type="match status" value="1"/>
</dbReference>
<keyword evidence="3" id="KW-1185">Reference proteome</keyword>
<gene>
    <name evidence="2" type="ORF">SAMN05421806_105319</name>
</gene>
<dbReference type="SUPFAM" id="SSF52091">
    <property type="entry name" value="SpoIIaa-like"/>
    <property type="match status" value="1"/>
</dbReference>
<evidence type="ECO:0000313" key="3">
    <source>
        <dbReference type="Proteomes" id="UP000199155"/>
    </source>
</evidence>
<dbReference type="Gene3D" id="3.30.750.24">
    <property type="entry name" value="STAS domain"/>
    <property type="match status" value="1"/>
</dbReference>
<dbReference type="AlphaFoldDB" id="A0A1G9A213"/>
<dbReference type="Pfam" id="PF13466">
    <property type="entry name" value="STAS_2"/>
    <property type="match status" value="1"/>
</dbReference>
<name>A0A1G9A213_9ACTN</name>
<protein>
    <submittedName>
        <fullName evidence="2">STAS domain-containing protein</fullName>
    </submittedName>
</protein>
<organism evidence="2 3">
    <name type="scientific">Streptomyces indicus</name>
    <dbReference type="NCBI Taxonomy" id="417292"/>
    <lineage>
        <taxon>Bacteria</taxon>
        <taxon>Bacillati</taxon>
        <taxon>Actinomycetota</taxon>
        <taxon>Actinomycetes</taxon>
        <taxon>Kitasatosporales</taxon>
        <taxon>Streptomycetaceae</taxon>
        <taxon>Streptomyces</taxon>
    </lineage>
</organism>
<dbReference type="PROSITE" id="PS50801">
    <property type="entry name" value="STAS"/>
    <property type="match status" value="1"/>
</dbReference>
<accession>A0A1G9A213</accession>
<feature type="domain" description="STAS" evidence="1">
    <location>
        <begin position="12"/>
        <end position="86"/>
    </location>
</feature>